<keyword evidence="3" id="KW-1185">Reference proteome</keyword>
<name>A0A8J2R0E5_9NEOP</name>
<feature type="chain" id="PRO_5035304261" evidence="1">
    <location>
        <begin position="18"/>
        <end position="233"/>
    </location>
</feature>
<dbReference type="Pfam" id="PF06585">
    <property type="entry name" value="JHBP"/>
    <property type="match status" value="1"/>
</dbReference>
<protein>
    <submittedName>
        <fullName evidence="2">(African queen) hypothetical protein</fullName>
    </submittedName>
</protein>
<evidence type="ECO:0000256" key="1">
    <source>
        <dbReference type="SAM" id="SignalP"/>
    </source>
</evidence>
<dbReference type="InterPro" id="IPR038606">
    <property type="entry name" value="To_sf"/>
</dbReference>
<evidence type="ECO:0000313" key="3">
    <source>
        <dbReference type="Proteomes" id="UP000789524"/>
    </source>
</evidence>
<organism evidence="2 3">
    <name type="scientific">Danaus chrysippus</name>
    <name type="common">African queen</name>
    <dbReference type="NCBI Taxonomy" id="151541"/>
    <lineage>
        <taxon>Eukaryota</taxon>
        <taxon>Metazoa</taxon>
        <taxon>Ecdysozoa</taxon>
        <taxon>Arthropoda</taxon>
        <taxon>Hexapoda</taxon>
        <taxon>Insecta</taxon>
        <taxon>Pterygota</taxon>
        <taxon>Neoptera</taxon>
        <taxon>Endopterygota</taxon>
        <taxon>Lepidoptera</taxon>
        <taxon>Glossata</taxon>
        <taxon>Ditrysia</taxon>
        <taxon>Papilionoidea</taxon>
        <taxon>Nymphalidae</taxon>
        <taxon>Danainae</taxon>
        <taxon>Danaini</taxon>
        <taxon>Danaina</taxon>
        <taxon>Danaus</taxon>
        <taxon>Anosia</taxon>
    </lineage>
</organism>
<dbReference type="Gene3D" id="3.15.10.30">
    <property type="entry name" value="Haemolymph juvenile hormone binding protein"/>
    <property type="match status" value="1"/>
</dbReference>
<dbReference type="OrthoDB" id="7339216at2759"/>
<dbReference type="EMBL" id="CAKASE010000074">
    <property type="protein sequence ID" value="CAG9576163.1"/>
    <property type="molecule type" value="Genomic_DNA"/>
</dbReference>
<comment type="caution">
    <text evidence="2">The sequence shown here is derived from an EMBL/GenBank/DDBJ whole genome shotgun (WGS) entry which is preliminary data.</text>
</comment>
<sequence>MKLQVFAVLFLIAGSYALPSYSEGAVIVGQNKLAQKSIVVDQIKWVIELISNIIKGVGLDPIEVKGERLDIEIPFLLKFNAFIENFRFAGTSNIKIHNLEYDHFINRLDLDVSLPEIVLEVGNSGLYIQVLSIYELLDAEFKGSVSINSIRLAAEVNVDVSIISGISLRSLTIDLSLGGIQSDLTFIVNNIDGSGILNNILNERIPNYFNENRERINGYLEFVVSLILNIIWA</sequence>
<feature type="signal peptide" evidence="1">
    <location>
        <begin position="1"/>
        <end position="17"/>
    </location>
</feature>
<reference evidence="2" key="1">
    <citation type="submission" date="2021-09" db="EMBL/GenBank/DDBJ databases">
        <authorList>
            <person name="Martin H S."/>
        </authorList>
    </citation>
    <scope>NUCLEOTIDE SEQUENCE</scope>
</reference>
<keyword evidence="1" id="KW-0732">Signal</keyword>
<proteinExistence type="predicted"/>
<dbReference type="AlphaFoldDB" id="A0A8J2R0E5"/>
<dbReference type="Proteomes" id="UP000789524">
    <property type="component" value="Unassembled WGS sequence"/>
</dbReference>
<gene>
    <name evidence="2" type="ORF">DCHRY22_LOCUS11912</name>
</gene>
<accession>A0A8J2R0E5</accession>
<evidence type="ECO:0000313" key="2">
    <source>
        <dbReference type="EMBL" id="CAG9576163.1"/>
    </source>
</evidence>
<dbReference type="InterPro" id="IPR010562">
    <property type="entry name" value="Haemolymph_juvenile_hormone-bd"/>
</dbReference>